<organism evidence="2 3">
    <name type="scientific">Aspergillus ruber (strain CBS 135680)</name>
    <dbReference type="NCBI Taxonomy" id="1388766"/>
    <lineage>
        <taxon>Eukaryota</taxon>
        <taxon>Fungi</taxon>
        <taxon>Dikarya</taxon>
        <taxon>Ascomycota</taxon>
        <taxon>Pezizomycotina</taxon>
        <taxon>Eurotiomycetes</taxon>
        <taxon>Eurotiomycetidae</taxon>
        <taxon>Eurotiales</taxon>
        <taxon>Aspergillaceae</taxon>
        <taxon>Aspergillus</taxon>
        <taxon>Aspergillus subgen. Aspergillus</taxon>
    </lineage>
</organism>
<dbReference type="AlphaFoldDB" id="A0A017SD87"/>
<dbReference type="HOGENOM" id="CLU_1758442_0_0_1"/>
<feature type="region of interest" description="Disordered" evidence="1">
    <location>
        <begin position="29"/>
        <end position="62"/>
    </location>
</feature>
<feature type="region of interest" description="Disordered" evidence="1">
    <location>
        <begin position="99"/>
        <end position="148"/>
    </location>
</feature>
<name>A0A017SD87_ASPRC</name>
<dbReference type="Proteomes" id="UP000019804">
    <property type="component" value="Unassembled WGS sequence"/>
</dbReference>
<reference evidence="3" key="1">
    <citation type="journal article" date="2014" name="Nat. Commun.">
        <title>Genomic adaptations of the halophilic Dead Sea filamentous fungus Eurotium rubrum.</title>
        <authorList>
            <person name="Kis-Papo T."/>
            <person name="Weig A.R."/>
            <person name="Riley R."/>
            <person name="Persoh D."/>
            <person name="Salamov A."/>
            <person name="Sun H."/>
            <person name="Lipzen A."/>
            <person name="Wasser S.P."/>
            <person name="Rambold G."/>
            <person name="Grigoriev I.V."/>
            <person name="Nevo E."/>
        </authorList>
    </citation>
    <scope>NUCLEOTIDE SEQUENCE [LARGE SCALE GENOMIC DNA]</scope>
    <source>
        <strain evidence="3">CBS 135680</strain>
    </source>
</reference>
<accession>A0A017SD87</accession>
<proteinExistence type="predicted"/>
<dbReference type="EMBL" id="KK088424">
    <property type="protein sequence ID" value="EYE94917.1"/>
    <property type="molecule type" value="Genomic_DNA"/>
</dbReference>
<evidence type="ECO:0000313" key="2">
    <source>
        <dbReference type="EMBL" id="EYE94917.1"/>
    </source>
</evidence>
<feature type="compositionally biased region" description="Basic and acidic residues" evidence="1">
    <location>
        <begin position="99"/>
        <end position="108"/>
    </location>
</feature>
<keyword evidence="3" id="KW-1185">Reference proteome</keyword>
<protein>
    <submittedName>
        <fullName evidence="2">Uncharacterized protein</fullName>
    </submittedName>
</protein>
<dbReference type="RefSeq" id="XP_040638605.1">
    <property type="nucleotide sequence ID" value="XM_040781995.1"/>
</dbReference>
<dbReference type="GeneID" id="63697119"/>
<gene>
    <name evidence="2" type="ORF">EURHEDRAFT_412760</name>
</gene>
<evidence type="ECO:0000313" key="3">
    <source>
        <dbReference type="Proteomes" id="UP000019804"/>
    </source>
</evidence>
<evidence type="ECO:0000256" key="1">
    <source>
        <dbReference type="SAM" id="MobiDB-lite"/>
    </source>
</evidence>
<feature type="compositionally biased region" description="Polar residues" evidence="1">
    <location>
        <begin position="126"/>
        <end position="148"/>
    </location>
</feature>
<sequence length="148" mass="16887">MKKKKKKVERFSISGTRNTTRIRQKDTFKSAPFSPIATVPNQSADPICNSPGPTPSHVTTRSHARKDISFIQKMWIVWSRKCAVGYFGRRAKWVGWLGDQRENPEKWRGRSGQGRKRESTGARTYVSRQHSSPQIDKTSLAHSCRTTV</sequence>